<protein>
    <recommendedName>
        <fullName evidence="2">ADP-ribosylglycohydrolase</fullName>
    </recommendedName>
</protein>
<evidence type="ECO:0000313" key="1">
    <source>
        <dbReference type="EMBL" id="VAX22061.1"/>
    </source>
</evidence>
<dbReference type="AlphaFoldDB" id="A0A3B1C5Y7"/>
<dbReference type="Pfam" id="PF03747">
    <property type="entry name" value="ADP_ribosyl_GH"/>
    <property type="match status" value="1"/>
</dbReference>
<reference evidence="1" key="1">
    <citation type="submission" date="2018-06" db="EMBL/GenBank/DDBJ databases">
        <authorList>
            <person name="Zhirakovskaya E."/>
        </authorList>
    </citation>
    <scope>NUCLEOTIDE SEQUENCE</scope>
</reference>
<dbReference type="SUPFAM" id="SSF101478">
    <property type="entry name" value="ADP-ribosylglycohydrolase"/>
    <property type="match status" value="1"/>
</dbReference>
<evidence type="ECO:0008006" key="2">
    <source>
        <dbReference type="Google" id="ProtNLM"/>
    </source>
</evidence>
<sequence length="38" mass="4106">MGTFTGDALGMPFEGWTTGAIARRFGRVEEMEDARLGA</sequence>
<dbReference type="Gene3D" id="1.10.4080.10">
    <property type="entry name" value="ADP-ribosylation/Crystallin J1"/>
    <property type="match status" value="1"/>
</dbReference>
<gene>
    <name evidence="1" type="ORF">MNBD_NITROSPINAE04-2693</name>
</gene>
<dbReference type="EMBL" id="UOGA01000216">
    <property type="protein sequence ID" value="VAX22061.1"/>
    <property type="molecule type" value="Genomic_DNA"/>
</dbReference>
<name>A0A3B1C5Y7_9ZZZZ</name>
<proteinExistence type="predicted"/>
<dbReference type="InterPro" id="IPR036705">
    <property type="entry name" value="Ribosyl_crysJ1_sf"/>
</dbReference>
<dbReference type="InterPro" id="IPR005502">
    <property type="entry name" value="Ribosyl_crysJ1"/>
</dbReference>
<accession>A0A3B1C5Y7</accession>
<feature type="non-terminal residue" evidence="1">
    <location>
        <position position="38"/>
    </location>
</feature>
<organism evidence="1">
    <name type="scientific">hydrothermal vent metagenome</name>
    <dbReference type="NCBI Taxonomy" id="652676"/>
    <lineage>
        <taxon>unclassified sequences</taxon>
        <taxon>metagenomes</taxon>
        <taxon>ecological metagenomes</taxon>
    </lineage>
</organism>